<dbReference type="GO" id="GO:0097192">
    <property type="term" value="P:extrinsic apoptotic signaling pathway in absence of ligand"/>
    <property type="evidence" value="ECO:0007669"/>
    <property type="project" value="TreeGrafter"/>
</dbReference>
<keyword evidence="3" id="KW-0175">Coiled coil</keyword>
<dbReference type="InterPro" id="IPR002475">
    <property type="entry name" value="Bcl2-like"/>
</dbReference>
<dbReference type="PANTHER" id="PTHR11256">
    <property type="entry name" value="BCL-2 RELATED"/>
    <property type="match status" value="1"/>
</dbReference>
<evidence type="ECO:0000256" key="2">
    <source>
        <dbReference type="ARBA" id="ARBA00022703"/>
    </source>
</evidence>
<dbReference type="PROSITE" id="PS50062">
    <property type="entry name" value="BCL2_FAMILY"/>
    <property type="match status" value="1"/>
</dbReference>
<organism evidence="5">
    <name type="scientific">Schmidtea mediterranea</name>
    <name type="common">Freshwater planarian flatworm</name>
    <dbReference type="NCBI Taxonomy" id="79327"/>
    <lineage>
        <taxon>Eukaryota</taxon>
        <taxon>Metazoa</taxon>
        <taxon>Spiralia</taxon>
        <taxon>Lophotrochozoa</taxon>
        <taxon>Platyhelminthes</taxon>
        <taxon>Rhabditophora</taxon>
        <taxon>Seriata</taxon>
        <taxon>Tricladida</taxon>
        <taxon>Continenticola</taxon>
        <taxon>Geoplanoidea</taxon>
        <taxon>Dugesiidae</taxon>
        <taxon>Schmidtea</taxon>
    </lineage>
</organism>
<dbReference type="GO" id="GO:0042981">
    <property type="term" value="P:regulation of apoptotic process"/>
    <property type="evidence" value="ECO:0007669"/>
    <property type="project" value="InterPro"/>
</dbReference>
<dbReference type="GO" id="GO:0008630">
    <property type="term" value="P:intrinsic apoptotic signaling pathway in response to DNA damage"/>
    <property type="evidence" value="ECO:0007669"/>
    <property type="project" value="TreeGrafter"/>
</dbReference>
<dbReference type="InterPro" id="IPR046371">
    <property type="entry name" value="Bcl-2_BH1-3"/>
</dbReference>
<sequence>MASKYNDNDNIHFAEAESNYLLQEIFHIEAENDISQNNNLEPAEIVLSATAINTNNPFNSSEYADRLKKILSDVEKEIDELVNNFEKMTETHQNAYNSFVAIANSLFEDGVSVSKLIILIVFGYKWFTKCHRSIANSISIVMKFLYSFLMSDRIKSFVILHGGWKKLLFQ</sequence>
<dbReference type="GO" id="GO:0001836">
    <property type="term" value="P:release of cytochrome c from mitochondria"/>
    <property type="evidence" value="ECO:0007669"/>
    <property type="project" value="TreeGrafter"/>
</dbReference>
<reference evidence="5" key="1">
    <citation type="journal article" date="2012" name="Proc. Natl. Acad. Sci. U.S.A.">
        <title>Mitochondrial pathway of apoptosis is ancestral in metazoans.</title>
        <authorList>
            <person name="Bender C.E."/>
            <person name="Fitzgerald P."/>
            <person name="Tait S.W."/>
            <person name="Llambi F."/>
            <person name="McStay G.P."/>
            <person name="Tupper D.O."/>
            <person name="Pellettieri J."/>
            <person name="Sanchez Alvarado A."/>
            <person name="Salvesen G.S."/>
            <person name="Green D.R."/>
        </authorList>
    </citation>
    <scope>NUCLEOTIDE SEQUENCE</scope>
</reference>
<feature type="coiled-coil region" evidence="3">
    <location>
        <begin position="64"/>
        <end position="91"/>
    </location>
</feature>
<dbReference type="InterPro" id="IPR026298">
    <property type="entry name" value="Bcl-2_fam"/>
</dbReference>
<dbReference type="Pfam" id="PF00452">
    <property type="entry name" value="Bcl-2"/>
    <property type="match status" value="1"/>
</dbReference>
<evidence type="ECO:0000256" key="3">
    <source>
        <dbReference type="SAM" id="Coils"/>
    </source>
</evidence>
<dbReference type="SMART" id="SM00337">
    <property type="entry name" value="BCL"/>
    <property type="match status" value="1"/>
</dbReference>
<comment type="similarity">
    <text evidence="1">Belongs to the Bcl-2 family.</text>
</comment>
<evidence type="ECO:0000256" key="1">
    <source>
        <dbReference type="ARBA" id="ARBA00009458"/>
    </source>
</evidence>
<dbReference type="EMBL" id="JN621810">
    <property type="protein sequence ID" value="AEX93476.1"/>
    <property type="molecule type" value="mRNA"/>
</dbReference>
<dbReference type="OrthoDB" id="6020735at2759"/>
<name>H2DL14_SCHMD</name>
<dbReference type="SUPFAM" id="SSF56854">
    <property type="entry name" value="Bcl-2 inhibitors of programmed cell death"/>
    <property type="match status" value="1"/>
</dbReference>
<dbReference type="AlphaFoldDB" id="H2DL14"/>
<dbReference type="GO" id="GO:0005741">
    <property type="term" value="C:mitochondrial outer membrane"/>
    <property type="evidence" value="ECO:0007669"/>
    <property type="project" value="TreeGrafter"/>
</dbReference>
<keyword evidence="2" id="KW-0053">Apoptosis</keyword>
<dbReference type="GO" id="GO:0051400">
    <property type="term" value="F:BH domain binding"/>
    <property type="evidence" value="ECO:0007669"/>
    <property type="project" value="TreeGrafter"/>
</dbReference>
<accession>H2DL14</accession>
<protein>
    <submittedName>
        <fullName evidence="5">Bak-3</fullName>
    </submittedName>
</protein>
<dbReference type="Gene3D" id="1.10.437.10">
    <property type="entry name" value="Blc2-like"/>
    <property type="match status" value="1"/>
</dbReference>
<evidence type="ECO:0000313" key="5">
    <source>
        <dbReference type="EMBL" id="AEX93476.1"/>
    </source>
</evidence>
<feature type="domain" description="Bcl-2 Bcl-2 homology region 1-3" evidence="4">
    <location>
        <begin position="71"/>
        <end position="164"/>
    </location>
</feature>
<evidence type="ECO:0000259" key="4">
    <source>
        <dbReference type="SMART" id="SM00337"/>
    </source>
</evidence>
<proteinExistence type="evidence at transcript level"/>
<dbReference type="InterPro" id="IPR036834">
    <property type="entry name" value="Bcl-2-like_sf"/>
</dbReference>